<dbReference type="PROSITE" id="PS51257">
    <property type="entry name" value="PROKAR_LIPOPROTEIN"/>
    <property type="match status" value="1"/>
</dbReference>
<evidence type="ECO:0000313" key="7">
    <source>
        <dbReference type="EMBL" id="ABK52824.1"/>
    </source>
</evidence>
<feature type="domain" description="Periplasmic binding protein" evidence="6">
    <location>
        <begin position="74"/>
        <end position="337"/>
    </location>
</feature>
<name>A0LTR4_ACIC1</name>
<feature type="region of interest" description="Disordered" evidence="4">
    <location>
        <begin position="34"/>
        <end position="63"/>
    </location>
</feature>
<dbReference type="Pfam" id="PF13407">
    <property type="entry name" value="Peripla_BP_4"/>
    <property type="match status" value="1"/>
</dbReference>
<evidence type="ECO:0000256" key="2">
    <source>
        <dbReference type="ARBA" id="ARBA00007639"/>
    </source>
</evidence>
<dbReference type="eggNOG" id="COG1879">
    <property type="taxonomic scope" value="Bacteria"/>
</dbReference>
<dbReference type="InterPro" id="IPR025997">
    <property type="entry name" value="SBP_2_dom"/>
</dbReference>
<evidence type="ECO:0000256" key="3">
    <source>
        <dbReference type="ARBA" id="ARBA00022729"/>
    </source>
</evidence>
<dbReference type="SUPFAM" id="SSF53822">
    <property type="entry name" value="Periplasmic binding protein-like I"/>
    <property type="match status" value="1"/>
</dbReference>
<dbReference type="RefSeq" id="WP_011719887.1">
    <property type="nucleotide sequence ID" value="NC_008578.1"/>
</dbReference>
<protein>
    <submittedName>
        <fullName evidence="7">Monosaccharide ABC transporter substrate-binding protein, CUT2 family</fullName>
    </submittedName>
</protein>
<evidence type="ECO:0000256" key="1">
    <source>
        <dbReference type="ARBA" id="ARBA00004196"/>
    </source>
</evidence>
<feature type="signal peptide" evidence="5">
    <location>
        <begin position="1"/>
        <end position="27"/>
    </location>
</feature>
<gene>
    <name evidence="7" type="ordered locus">Acel_1051</name>
</gene>
<dbReference type="HOGENOM" id="CLU_063390_0_0_11"/>
<keyword evidence="8" id="KW-1185">Reference proteome</keyword>
<evidence type="ECO:0000256" key="5">
    <source>
        <dbReference type="SAM" id="SignalP"/>
    </source>
</evidence>
<proteinExistence type="inferred from homology"/>
<evidence type="ECO:0000259" key="6">
    <source>
        <dbReference type="Pfam" id="PF13407"/>
    </source>
</evidence>
<dbReference type="GO" id="GO:0030313">
    <property type="term" value="C:cell envelope"/>
    <property type="evidence" value="ECO:0007669"/>
    <property type="project" value="UniProtKB-SubCell"/>
</dbReference>
<sequence length="371" mass="37575">MSSQPTRRRGTPTLLTAAMALAAVALAACSSGTSGTARTSTTPNASASSSSTAGTPASASAAGSANTGKTLQIAYLSFAVANSYDAPMLAAAQAVASGENAKVTVFDANNNPQTQFAQFQNAITAGKYDGILIQPILATNLVDLVKQAVAKGIKVVDIDQILGPDFHTYDPQVPGMSAAVVDRIPDIGRLLGEQVVAACQSVNANPCNVGYLYDIKASTLDGVIHDDFMKVVQGTPSIKVVAEGQDFFTPAGGLKAVQDMLQAHPDLTLIVGSDQGIEGAVQALAAAKKTGKVLLVGFGASAAGIQGVASGQWFSTVAQAPASTGRLGMQALIKAIRDGQDSGGINPTAGLPNNGIVTKATASEFTAEWPG</sequence>
<comment type="similarity">
    <text evidence="2">Belongs to the bacterial solute-binding protein 2 family.</text>
</comment>
<dbReference type="PANTHER" id="PTHR46847">
    <property type="entry name" value="D-ALLOSE-BINDING PERIPLASMIC PROTEIN-RELATED"/>
    <property type="match status" value="1"/>
</dbReference>
<dbReference type="STRING" id="351607.Acel_1051"/>
<accession>A0LTR4</accession>
<evidence type="ECO:0000256" key="4">
    <source>
        <dbReference type="SAM" id="MobiDB-lite"/>
    </source>
</evidence>
<dbReference type="PANTHER" id="PTHR46847:SF1">
    <property type="entry name" value="D-ALLOSE-BINDING PERIPLASMIC PROTEIN-RELATED"/>
    <property type="match status" value="1"/>
</dbReference>
<dbReference type="InParanoid" id="A0LTR4"/>
<keyword evidence="3 5" id="KW-0732">Signal</keyword>
<dbReference type="InterPro" id="IPR028082">
    <property type="entry name" value="Peripla_BP_I"/>
</dbReference>
<dbReference type="CDD" id="cd01536">
    <property type="entry name" value="PBP1_ABC_sugar_binding-like"/>
    <property type="match status" value="1"/>
</dbReference>
<dbReference type="KEGG" id="ace:Acel_1051"/>
<organism evidence="7 8">
    <name type="scientific">Acidothermus cellulolyticus (strain ATCC 43068 / DSM 8971 / 11B)</name>
    <dbReference type="NCBI Taxonomy" id="351607"/>
    <lineage>
        <taxon>Bacteria</taxon>
        <taxon>Bacillati</taxon>
        <taxon>Actinomycetota</taxon>
        <taxon>Actinomycetes</taxon>
        <taxon>Acidothermales</taxon>
        <taxon>Acidothermaceae</taxon>
        <taxon>Acidothermus</taxon>
    </lineage>
</organism>
<comment type="subcellular location">
    <subcellularLocation>
        <location evidence="1">Cell envelope</location>
    </subcellularLocation>
</comment>
<dbReference type="Gene3D" id="3.40.50.2300">
    <property type="match status" value="2"/>
</dbReference>
<evidence type="ECO:0000313" key="8">
    <source>
        <dbReference type="Proteomes" id="UP000008221"/>
    </source>
</evidence>
<dbReference type="AlphaFoldDB" id="A0LTR4"/>
<feature type="chain" id="PRO_5038630642" evidence="5">
    <location>
        <begin position="28"/>
        <end position="371"/>
    </location>
</feature>
<dbReference type="EMBL" id="CP000481">
    <property type="protein sequence ID" value="ABK52824.1"/>
    <property type="molecule type" value="Genomic_DNA"/>
</dbReference>
<dbReference type="GO" id="GO:0030246">
    <property type="term" value="F:carbohydrate binding"/>
    <property type="evidence" value="ECO:0007669"/>
    <property type="project" value="UniProtKB-ARBA"/>
</dbReference>
<dbReference type="Proteomes" id="UP000008221">
    <property type="component" value="Chromosome"/>
</dbReference>
<reference evidence="7 8" key="1">
    <citation type="journal article" date="2009" name="Genome Res.">
        <title>Complete genome of the cellulolytic thermophile Acidothermus cellulolyticus 11B provides insights into its ecophysiological and evolutionary adaptations.</title>
        <authorList>
            <person name="Barabote R.D."/>
            <person name="Xie G."/>
            <person name="Leu D.H."/>
            <person name="Normand P."/>
            <person name="Necsulea A."/>
            <person name="Daubin V."/>
            <person name="Medigue C."/>
            <person name="Adney W.S."/>
            <person name="Xu X.C."/>
            <person name="Lapidus A."/>
            <person name="Parales R.E."/>
            <person name="Detter C."/>
            <person name="Pujic P."/>
            <person name="Bruce D."/>
            <person name="Lavire C."/>
            <person name="Challacombe J.F."/>
            <person name="Brettin T.S."/>
            <person name="Berry A.M."/>
        </authorList>
    </citation>
    <scope>NUCLEOTIDE SEQUENCE [LARGE SCALE GENOMIC DNA]</scope>
    <source>
        <strain evidence="8">ATCC 43068 / DSM 8971 / 11B</strain>
    </source>
</reference>